<feature type="transmembrane region" description="Helical" evidence="5">
    <location>
        <begin position="215"/>
        <end position="237"/>
    </location>
</feature>
<feature type="transmembrane region" description="Helical" evidence="5">
    <location>
        <begin position="76"/>
        <end position="95"/>
    </location>
</feature>
<dbReference type="GO" id="GO:0055085">
    <property type="term" value="P:transmembrane transport"/>
    <property type="evidence" value="ECO:0007669"/>
    <property type="project" value="InterPro"/>
</dbReference>
<keyword evidence="7" id="KW-1185">Reference proteome</keyword>
<feature type="transmembrane region" description="Helical" evidence="5">
    <location>
        <begin position="43"/>
        <end position="64"/>
    </location>
</feature>
<dbReference type="Proteomes" id="UP000024332">
    <property type="component" value="Unassembled WGS sequence"/>
</dbReference>
<dbReference type="InterPro" id="IPR038665">
    <property type="entry name" value="Voltage-dep_anion_channel_sf"/>
</dbReference>
<dbReference type="GO" id="GO:0016020">
    <property type="term" value="C:membrane"/>
    <property type="evidence" value="ECO:0007669"/>
    <property type="project" value="UniProtKB-SubCell"/>
</dbReference>
<keyword evidence="3 5" id="KW-1133">Transmembrane helix</keyword>
<accession>A0A031LVC1</accession>
<evidence type="ECO:0000256" key="2">
    <source>
        <dbReference type="ARBA" id="ARBA00022692"/>
    </source>
</evidence>
<evidence type="ECO:0000256" key="4">
    <source>
        <dbReference type="ARBA" id="ARBA00023136"/>
    </source>
</evidence>
<dbReference type="Gene3D" id="1.50.10.150">
    <property type="entry name" value="Voltage-dependent anion channel"/>
    <property type="match status" value="1"/>
</dbReference>
<evidence type="ECO:0008006" key="8">
    <source>
        <dbReference type="Google" id="ProtNLM"/>
    </source>
</evidence>
<name>A0A031LVC1_9CREN</name>
<keyword evidence="2 5" id="KW-0812">Transmembrane</keyword>
<feature type="transmembrane region" description="Helical" evidence="5">
    <location>
        <begin position="304"/>
        <end position="325"/>
    </location>
</feature>
<reference evidence="6 7" key="1">
    <citation type="submission" date="2014-03" db="EMBL/GenBank/DDBJ databases">
        <title>Draft genome sequence of the novel thermoacidophilic archaea Acidianus copahuensis ALE1 strain, isolated from Copahue volcanic area in Neuquen Argentina.</title>
        <authorList>
            <person name="Urbieta M.S."/>
            <person name="Rascovan N."/>
            <person name="Castro C."/>
            <person name="Revale S."/>
            <person name="Giaveno M.A."/>
            <person name="Vazquez M.P."/>
            <person name="Donati E.R."/>
        </authorList>
    </citation>
    <scope>NUCLEOTIDE SEQUENCE [LARGE SCALE GENOMIC DNA]</scope>
    <source>
        <strain evidence="6 7">ALE1</strain>
    </source>
</reference>
<feature type="transmembrane region" description="Helical" evidence="5">
    <location>
        <begin position="107"/>
        <end position="128"/>
    </location>
</feature>
<feature type="transmembrane region" description="Helical" evidence="5">
    <location>
        <begin position="178"/>
        <end position="203"/>
    </location>
</feature>
<proteinExistence type="predicted"/>
<organism evidence="6 7">
    <name type="scientific">Candidatus Acidianus copahuensis</name>
    <dbReference type="NCBI Taxonomy" id="1160895"/>
    <lineage>
        <taxon>Archaea</taxon>
        <taxon>Thermoproteota</taxon>
        <taxon>Thermoprotei</taxon>
        <taxon>Sulfolobales</taxon>
        <taxon>Sulfolobaceae</taxon>
        <taxon>Acidianus</taxon>
    </lineage>
</organism>
<gene>
    <name evidence="6" type="ORF">CM19_01385</name>
</gene>
<feature type="transmembrane region" description="Helical" evidence="5">
    <location>
        <begin position="12"/>
        <end position="37"/>
    </location>
</feature>
<comment type="subcellular location">
    <subcellularLocation>
        <location evidence="1">Membrane</location>
        <topology evidence="1">Multi-pass membrane protein</topology>
    </subcellularLocation>
</comment>
<sequence>MKWETFGPEWFGPVIGTMVLSLLSWIFSQIGVFPNIFFNLGKIIFFIGFLLFLSILFLWILHFFKAKTNDFSSLNRTSFTAFLGVLGYIISFFYITYVSSSFSLRFIFLTIFILAVGEVLGVNLLLWYKLFSGEFDSSDITYASLVPSIALASNSILSDPMLPPLSPWFLHNMLIREFLYSVILFTTGIAFFQFVFLGSASLLNVARKGELTTTMIPVGAASIILINIIILPTLGFFNFPKSIAFSASFMLWGFEAWNMVLSLIIAVKKLGKTNPNMGIWAYVFPLGISSFADFLLYLYTKILIFYWTIPIISIAIVVLYAYAWHNTIRIIRNSRN</sequence>
<dbReference type="InterPro" id="IPR004695">
    <property type="entry name" value="SLAC1/Mae1/Ssu1/TehA"/>
</dbReference>
<evidence type="ECO:0000256" key="5">
    <source>
        <dbReference type="SAM" id="Phobius"/>
    </source>
</evidence>
<dbReference type="OrthoDB" id="57111at2157"/>
<dbReference type="EMBL" id="JFZT01000015">
    <property type="protein sequence ID" value="EZQ11439.1"/>
    <property type="molecule type" value="Genomic_DNA"/>
</dbReference>
<evidence type="ECO:0000313" key="6">
    <source>
        <dbReference type="EMBL" id="EZQ11439.1"/>
    </source>
</evidence>
<feature type="transmembrane region" description="Helical" evidence="5">
    <location>
        <begin position="243"/>
        <end position="267"/>
    </location>
</feature>
<evidence type="ECO:0000313" key="7">
    <source>
        <dbReference type="Proteomes" id="UP000024332"/>
    </source>
</evidence>
<dbReference type="AlphaFoldDB" id="A0A031LVC1"/>
<keyword evidence="4 5" id="KW-0472">Membrane</keyword>
<evidence type="ECO:0000256" key="1">
    <source>
        <dbReference type="ARBA" id="ARBA00004141"/>
    </source>
</evidence>
<evidence type="ECO:0000256" key="3">
    <source>
        <dbReference type="ARBA" id="ARBA00022989"/>
    </source>
</evidence>
<dbReference type="RefSeq" id="WP_048098612.1">
    <property type="nucleotide sequence ID" value="NZ_JFZT01000015.1"/>
</dbReference>
<feature type="transmembrane region" description="Helical" evidence="5">
    <location>
        <begin position="279"/>
        <end position="298"/>
    </location>
</feature>
<comment type="caution">
    <text evidence="6">The sequence shown here is derived from an EMBL/GenBank/DDBJ whole genome shotgun (WGS) entry which is preliminary data.</text>
</comment>
<dbReference type="Pfam" id="PF03595">
    <property type="entry name" value="SLAC1"/>
    <property type="match status" value="1"/>
</dbReference>
<protein>
    <recommendedName>
        <fullName evidence="8">C4-dicarboxylate ABC transporter</fullName>
    </recommendedName>
</protein>